<proteinExistence type="predicted"/>
<keyword evidence="4" id="KW-1185">Reference proteome</keyword>
<dbReference type="InterPro" id="IPR018253">
    <property type="entry name" value="DnaJ_domain_CS"/>
</dbReference>
<dbReference type="InterPro" id="IPR036869">
    <property type="entry name" value="J_dom_sf"/>
</dbReference>
<protein>
    <recommendedName>
        <fullName evidence="2">J domain-containing protein</fullName>
    </recommendedName>
</protein>
<name>A0AA39V3I7_9LECA</name>
<dbReference type="InterPro" id="IPR053025">
    <property type="entry name" value="Mito_ATP_Synthase-Asso"/>
</dbReference>
<feature type="compositionally biased region" description="Basic and acidic residues" evidence="1">
    <location>
        <begin position="163"/>
        <end position="184"/>
    </location>
</feature>
<sequence>MPLRPSCLSPAFHIPRSLPLLHFPPPSHFHTTTAHLASPPNHYETLGLDPTATTHAIKKQFYTLSKTHHPDLNPHDPTATTRFVAISEAYAILGNPSKRATYDAERAPAHHNPAHSTNRPRGSHSSSSTPFGSRPASGLSRRRTQFKGPPPSFYRSGGWGTQGEKRKAHAQERDEGAAAAEEPRGGGMGYGQGQAGWNDVPHFDREGHYRTQEHQDMRRQRRMQQEAGLGEYSEGGSLLAKFVGICGVVGFAVLIPGVVEGFMVGGKGKPDGKTDNG</sequence>
<dbReference type="Proteomes" id="UP001166286">
    <property type="component" value="Unassembled WGS sequence"/>
</dbReference>
<dbReference type="InterPro" id="IPR001623">
    <property type="entry name" value="DnaJ_domain"/>
</dbReference>
<gene>
    <name evidence="3" type="ORF">JMJ35_003114</name>
</gene>
<feature type="region of interest" description="Disordered" evidence="1">
    <location>
        <begin position="103"/>
        <end position="189"/>
    </location>
</feature>
<dbReference type="Gene3D" id="1.10.287.110">
    <property type="entry name" value="DnaJ domain"/>
    <property type="match status" value="1"/>
</dbReference>
<evidence type="ECO:0000313" key="4">
    <source>
        <dbReference type="Proteomes" id="UP001166286"/>
    </source>
</evidence>
<dbReference type="PANTHER" id="PTHR44873:SF1">
    <property type="entry name" value="DNAJ HOMOLOG SUBFAMILY C MEMBER 30, MITOCHONDRIAL"/>
    <property type="match status" value="1"/>
</dbReference>
<reference evidence="3" key="1">
    <citation type="submission" date="2023-03" db="EMBL/GenBank/DDBJ databases">
        <title>Complete genome of Cladonia borealis.</title>
        <authorList>
            <person name="Park H."/>
        </authorList>
    </citation>
    <scope>NUCLEOTIDE SEQUENCE</scope>
    <source>
        <strain evidence="3">ANT050790</strain>
    </source>
</reference>
<dbReference type="AlphaFoldDB" id="A0AA39V3I7"/>
<dbReference type="PRINTS" id="PR00625">
    <property type="entry name" value="JDOMAIN"/>
</dbReference>
<comment type="caution">
    <text evidence="3">The sequence shown here is derived from an EMBL/GenBank/DDBJ whole genome shotgun (WGS) entry which is preliminary data.</text>
</comment>
<dbReference type="PROSITE" id="PS00636">
    <property type="entry name" value="DNAJ_1"/>
    <property type="match status" value="1"/>
</dbReference>
<dbReference type="SMART" id="SM00271">
    <property type="entry name" value="DnaJ"/>
    <property type="match status" value="1"/>
</dbReference>
<organism evidence="3 4">
    <name type="scientific">Cladonia borealis</name>
    <dbReference type="NCBI Taxonomy" id="184061"/>
    <lineage>
        <taxon>Eukaryota</taxon>
        <taxon>Fungi</taxon>
        <taxon>Dikarya</taxon>
        <taxon>Ascomycota</taxon>
        <taxon>Pezizomycotina</taxon>
        <taxon>Lecanoromycetes</taxon>
        <taxon>OSLEUM clade</taxon>
        <taxon>Lecanoromycetidae</taxon>
        <taxon>Lecanorales</taxon>
        <taxon>Lecanorineae</taxon>
        <taxon>Cladoniaceae</taxon>
        <taxon>Cladonia</taxon>
    </lineage>
</organism>
<dbReference type="Pfam" id="PF00226">
    <property type="entry name" value="DnaJ"/>
    <property type="match status" value="1"/>
</dbReference>
<dbReference type="PROSITE" id="PS50076">
    <property type="entry name" value="DNAJ_2"/>
    <property type="match status" value="1"/>
</dbReference>
<feature type="domain" description="J" evidence="2">
    <location>
        <begin position="41"/>
        <end position="106"/>
    </location>
</feature>
<dbReference type="CDD" id="cd06257">
    <property type="entry name" value="DnaJ"/>
    <property type="match status" value="1"/>
</dbReference>
<dbReference type="SUPFAM" id="SSF46565">
    <property type="entry name" value="Chaperone J-domain"/>
    <property type="match status" value="1"/>
</dbReference>
<evidence type="ECO:0000256" key="1">
    <source>
        <dbReference type="SAM" id="MobiDB-lite"/>
    </source>
</evidence>
<feature type="compositionally biased region" description="Low complexity" evidence="1">
    <location>
        <begin position="116"/>
        <end position="137"/>
    </location>
</feature>
<dbReference type="PANTHER" id="PTHR44873">
    <property type="entry name" value="DNAJ HOMOLOG SUBFAMILY C MEMBER 30, MITOCHONDRIAL"/>
    <property type="match status" value="1"/>
</dbReference>
<accession>A0AA39V3I7</accession>
<evidence type="ECO:0000259" key="2">
    <source>
        <dbReference type="PROSITE" id="PS50076"/>
    </source>
</evidence>
<evidence type="ECO:0000313" key="3">
    <source>
        <dbReference type="EMBL" id="KAK0514497.1"/>
    </source>
</evidence>
<dbReference type="EMBL" id="JAFEKC020000005">
    <property type="protein sequence ID" value="KAK0514497.1"/>
    <property type="molecule type" value="Genomic_DNA"/>
</dbReference>